<keyword evidence="2" id="KW-1185">Reference proteome</keyword>
<evidence type="ECO:0000313" key="1">
    <source>
        <dbReference type="EMBL" id="KAI0030470.1"/>
    </source>
</evidence>
<comment type="caution">
    <text evidence="1">The sequence shown here is derived from an EMBL/GenBank/DDBJ whole genome shotgun (WGS) entry which is preliminary data.</text>
</comment>
<evidence type="ECO:0000313" key="2">
    <source>
        <dbReference type="Proteomes" id="UP000814128"/>
    </source>
</evidence>
<protein>
    <submittedName>
        <fullName evidence="1">Uncharacterized protein</fullName>
    </submittedName>
</protein>
<proteinExistence type="predicted"/>
<dbReference type="EMBL" id="MU273620">
    <property type="protein sequence ID" value="KAI0030470.1"/>
    <property type="molecule type" value="Genomic_DNA"/>
</dbReference>
<dbReference type="Proteomes" id="UP000814128">
    <property type="component" value="Unassembled WGS sequence"/>
</dbReference>
<sequence length="191" mass="20719">MSFFLFDADAPPHDSSPFPSSARLRAKIRAIGYSPLTVLLRVASEIDLSTITVLSVRGGGENSSEDTEWADIFAVLAGVRTLYLLDMTGKPDVSIFRALGKHIGDPPSLLLPCLDYIWLATDAVSTVHSAYRLPAEELVGMLTSRAKLSTSIVRSPRSLRVEANVALENPDGGTPVLLQLNVLVSTIRWKD</sequence>
<name>A0ACB8QFS6_9AGAM</name>
<accession>A0ACB8QFS6</accession>
<reference evidence="1" key="1">
    <citation type="submission" date="2021-02" db="EMBL/GenBank/DDBJ databases">
        <authorList>
            <consortium name="DOE Joint Genome Institute"/>
            <person name="Ahrendt S."/>
            <person name="Looney B.P."/>
            <person name="Miyauchi S."/>
            <person name="Morin E."/>
            <person name="Drula E."/>
            <person name="Courty P.E."/>
            <person name="Chicoki N."/>
            <person name="Fauchery L."/>
            <person name="Kohler A."/>
            <person name="Kuo A."/>
            <person name="Labutti K."/>
            <person name="Pangilinan J."/>
            <person name="Lipzen A."/>
            <person name="Riley R."/>
            <person name="Andreopoulos W."/>
            <person name="He G."/>
            <person name="Johnson J."/>
            <person name="Barry K.W."/>
            <person name="Grigoriev I.V."/>
            <person name="Nagy L."/>
            <person name="Hibbett D."/>
            <person name="Henrissat B."/>
            <person name="Matheny P.B."/>
            <person name="Labbe J."/>
            <person name="Martin F."/>
        </authorList>
    </citation>
    <scope>NUCLEOTIDE SEQUENCE</scope>
    <source>
        <strain evidence="1">EC-137</strain>
    </source>
</reference>
<organism evidence="1 2">
    <name type="scientific">Vararia minispora EC-137</name>
    <dbReference type="NCBI Taxonomy" id="1314806"/>
    <lineage>
        <taxon>Eukaryota</taxon>
        <taxon>Fungi</taxon>
        <taxon>Dikarya</taxon>
        <taxon>Basidiomycota</taxon>
        <taxon>Agaricomycotina</taxon>
        <taxon>Agaricomycetes</taxon>
        <taxon>Russulales</taxon>
        <taxon>Lachnocladiaceae</taxon>
        <taxon>Vararia</taxon>
    </lineage>
</organism>
<gene>
    <name evidence="1" type="ORF">K488DRAFT_87733</name>
</gene>
<reference evidence="1" key="2">
    <citation type="journal article" date="2022" name="New Phytol.">
        <title>Evolutionary transition to the ectomycorrhizal habit in the genomes of a hyperdiverse lineage of mushroom-forming fungi.</title>
        <authorList>
            <person name="Looney B."/>
            <person name="Miyauchi S."/>
            <person name="Morin E."/>
            <person name="Drula E."/>
            <person name="Courty P.E."/>
            <person name="Kohler A."/>
            <person name="Kuo A."/>
            <person name="LaButti K."/>
            <person name="Pangilinan J."/>
            <person name="Lipzen A."/>
            <person name="Riley R."/>
            <person name="Andreopoulos W."/>
            <person name="He G."/>
            <person name="Johnson J."/>
            <person name="Nolan M."/>
            <person name="Tritt A."/>
            <person name="Barry K.W."/>
            <person name="Grigoriev I.V."/>
            <person name="Nagy L.G."/>
            <person name="Hibbett D."/>
            <person name="Henrissat B."/>
            <person name="Matheny P.B."/>
            <person name="Labbe J."/>
            <person name="Martin F.M."/>
        </authorList>
    </citation>
    <scope>NUCLEOTIDE SEQUENCE</scope>
    <source>
        <strain evidence="1">EC-137</strain>
    </source>
</reference>